<evidence type="ECO:0000313" key="11">
    <source>
        <dbReference type="Proteomes" id="UP000294581"/>
    </source>
</evidence>
<gene>
    <name evidence="10" type="ORF">C7445_10568</name>
</gene>
<dbReference type="Proteomes" id="UP000294581">
    <property type="component" value="Unassembled WGS sequence"/>
</dbReference>
<feature type="transmembrane region" description="Helical" evidence="8">
    <location>
        <begin position="94"/>
        <end position="116"/>
    </location>
</feature>
<evidence type="ECO:0000256" key="2">
    <source>
        <dbReference type="ARBA" id="ARBA00022475"/>
    </source>
</evidence>
<keyword evidence="11" id="KW-1185">Reference proteome</keyword>
<comment type="subcellular location">
    <subcellularLocation>
        <location evidence="1">Cell membrane</location>
        <topology evidence="1">Multi-pass membrane protein</topology>
    </subcellularLocation>
</comment>
<evidence type="ECO:0000256" key="6">
    <source>
        <dbReference type="ARBA" id="ARBA00022989"/>
    </source>
</evidence>
<keyword evidence="4 10" id="KW-0808">Transferase</keyword>
<evidence type="ECO:0000256" key="1">
    <source>
        <dbReference type="ARBA" id="ARBA00004651"/>
    </source>
</evidence>
<evidence type="ECO:0000256" key="4">
    <source>
        <dbReference type="ARBA" id="ARBA00022679"/>
    </source>
</evidence>
<evidence type="ECO:0000259" key="9">
    <source>
        <dbReference type="Pfam" id="PF13231"/>
    </source>
</evidence>
<evidence type="ECO:0000256" key="5">
    <source>
        <dbReference type="ARBA" id="ARBA00022692"/>
    </source>
</evidence>
<dbReference type="InterPro" id="IPR050297">
    <property type="entry name" value="LipidA_mod_glycosyltrf_83"/>
</dbReference>
<proteinExistence type="predicted"/>
<dbReference type="Pfam" id="PF13231">
    <property type="entry name" value="PMT_2"/>
    <property type="match status" value="1"/>
</dbReference>
<feature type="transmembrane region" description="Helical" evidence="8">
    <location>
        <begin position="216"/>
        <end position="236"/>
    </location>
</feature>
<feature type="transmembrane region" description="Helical" evidence="8">
    <location>
        <begin position="332"/>
        <end position="350"/>
    </location>
</feature>
<feature type="transmembrane region" description="Helical" evidence="8">
    <location>
        <begin position="152"/>
        <end position="169"/>
    </location>
</feature>
<reference evidence="10 11" key="1">
    <citation type="submission" date="2019-03" db="EMBL/GenBank/DDBJ databases">
        <title>Genomic Encyclopedia of Type Strains, Phase IV (KMG-IV): sequencing the most valuable type-strain genomes for metagenomic binning, comparative biology and taxonomic classification.</title>
        <authorList>
            <person name="Goeker M."/>
        </authorList>
    </citation>
    <scope>NUCLEOTIDE SEQUENCE [LARGE SCALE GENOMIC DNA]</scope>
    <source>
        <strain evidence="10 11">DSM 17974</strain>
    </source>
</reference>
<dbReference type="RefSeq" id="WP_243835012.1">
    <property type="nucleotide sequence ID" value="NZ_SORF01000005.1"/>
</dbReference>
<evidence type="ECO:0000256" key="3">
    <source>
        <dbReference type="ARBA" id="ARBA00022676"/>
    </source>
</evidence>
<keyword evidence="2" id="KW-1003">Cell membrane</keyword>
<keyword evidence="6 8" id="KW-1133">Transmembrane helix</keyword>
<dbReference type="GO" id="GO:0016763">
    <property type="term" value="F:pentosyltransferase activity"/>
    <property type="evidence" value="ECO:0007669"/>
    <property type="project" value="TreeGrafter"/>
</dbReference>
<feature type="transmembrane region" description="Helical" evidence="8">
    <location>
        <begin position="181"/>
        <end position="204"/>
    </location>
</feature>
<dbReference type="GO" id="GO:0009103">
    <property type="term" value="P:lipopolysaccharide biosynthetic process"/>
    <property type="evidence" value="ECO:0007669"/>
    <property type="project" value="UniProtKB-ARBA"/>
</dbReference>
<name>A0A4R8LPW7_9BACL</name>
<dbReference type="InterPro" id="IPR038731">
    <property type="entry name" value="RgtA/B/C-like"/>
</dbReference>
<keyword evidence="5 8" id="KW-0812">Transmembrane</keyword>
<feature type="transmembrane region" description="Helical" evidence="8">
    <location>
        <begin position="381"/>
        <end position="400"/>
    </location>
</feature>
<keyword evidence="3 10" id="KW-0328">Glycosyltransferase</keyword>
<dbReference type="EMBL" id="SORF01000005">
    <property type="protein sequence ID" value="TDY47890.1"/>
    <property type="molecule type" value="Genomic_DNA"/>
</dbReference>
<feature type="transmembrane region" description="Helical" evidence="8">
    <location>
        <begin position="12"/>
        <end position="30"/>
    </location>
</feature>
<protein>
    <submittedName>
        <fullName evidence="10">Dolichyl-phosphate-mannose-protein mannosyltransferase</fullName>
    </submittedName>
</protein>
<dbReference type="PANTHER" id="PTHR33908">
    <property type="entry name" value="MANNOSYLTRANSFERASE YKCB-RELATED"/>
    <property type="match status" value="1"/>
</dbReference>
<organism evidence="10 11">
    <name type="scientific">Alicyclobacillus sacchari</name>
    <dbReference type="NCBI Taxonomy" id="392010"/>
    <lineage>
        <taxon>Bacteria</taxon>
        <taxon>Bacillati</taxon>
        <taxon>Bacillota</taxon>
        <taxon>Bacilli</taxon>
        <taxon>Bacillales</taxon>
        <taxon>Alicyclobacillaceae</taxon>
        <taxon>Alicyclobacillus</taxon>
    </lineage>
</organism>
<keyword evidence="7 8" id="KW-0472">Membrane</keyword>
<feature type="domain" description="Glycosyltransferase RgtA/B/C/D-like" evidence="9">
    <location>
        <begin position="75"/>
        <end position="231"/>
    </location>
</feature>
<comment type="caution">
    <text evidence="10">The sequence shown here is derived from an EMBL/GenBank/DDBJ whole genome shotgun (WGS) entry which is preliminary data.</text>
</comment>
<feature type="transmembrane region" description="Helical" evidence="8">
    <location>
        <begin position="122"/>
        <end position="140"/>
    </location>
</feature>
<evidence type="ECO:0000313" key="10">
    <source>
        <dbReference type="EMBL" id="TDY47890.1"/>
    </source>
</evidence>
<dbReference type="AlphaFoldDB" id="A0A4R8LPW7"/>
<accession>A0A4R8LPW7</accession>
<evidence type="ECO:0000256" key="7">
    <source>
        <dbReference type="ARBA" id="ARBA00023136"/>
    </source>
</evidence>
<evidence type="ECO:0000256" key="8">
    <source>
        <dbReference type="SAM" id="Phobius"/>
    </source>
</evidence>
<dbReference type="GO" id="GO:0005886">
    <property type="term" value="C:plasma membrane"/>
    <property type="evidence" value="ECO:0007669"/>
    <property type="project" value="UniProtKB-SubCell"/>
</dbReference>
<dbReference type="PANTHER" id="PTHR33908:SF11">
    <property type="entry name" value="MEMBRANE PROTEIN"/>
    <property type="match status" value="1"/>
</dbReference>
<sequence>MTPANHLSRKWLWSFVLLVLAVLFHLYFIVSAWRQPVMLYGDAYYYDHSATVLNALHLYSYWSWGPAAQVTPGYPLFLALIYRFASLFSQSHQVGMHMAQTVQHLLSVVTVILVYRLMRFRLPRWASFIGGLLWLLYPPVIYANNQLLTENLYIPCLLAFTFAFLTAIRDQTRWQFALAGFWLAVTTLVRPSVMPLVAAPLLLLFDRAVRAYWRHWLGEVAAYVGVFVIAMLPWWIRNAVVMHQLILTDLDSANPLLYGSDPNFEKDTSLSSGLSLEQQKQLAIHRIEIGFHTHPILYLKWYTLDKIGLLFGTPWYNSTLAKHAGLLTRATFAYAHAHILWVVIGAVGLLMSAWLPYLRWIAALTLFLIAVQLPFIPINRYAYPIMPFFFLGVGVVLYGLQQLWLRRGGAVPSSQGT</sequence>